<keyword evidence="1" id="KW-0732">Signal</keyword>
<dbReference type="InterPro" id="IPR036280">
    <property type="entry name" value="Multihaem_cyt_sf"/>
</dbReference>
<organism evidence="2 3">
    <name type="scientific">Candidatus Sedimenticola endophacoides</name>
    <dbReference type="NCBI Taxonomy" id="2548426"/>
    <lineage>
        <taxon>Bacteria</taxon>
        <taxon>Pseudomonadati</taxon>
        <taxon>Pseudomonadota</taxon>
        <taxon>Gammaproteobacteria</taxon>
        <taxon>Chromatiales</taxon>
        <taxon>Sedimenticolaceae</taxon>
        <taxon>Sedimenticola</taxon>
    </lineage>
</organism>
<dbReference type="AlphaFoldDB" id="A0A657PJL3"/>
<comment type="caution">
    <text evidence="2">The sequence shown here is derived from an EMBL/GenBank/DDBJ whole genome shotgun (WGS) entry which is preliminary data.</text>
</comment>
<name>A0A657PJL3_9GAMM</name>
<feature type="chain" id="PRO_5025024522" evidence="1">
    <location>
        <begin position="25"/>
        <end position="240"/>
    </location>
</feature>
<evidence type="ECO:0000256" key="1">
    <source>
        <dbReference type="SAM" id="SignalP"/>
    </source>
</evidence>
<feature type="signal peptide" evidence="1">
    <location>
        <begin position="1"/>
        <end position="24"/>
    </location>
</feature>
<dbReference type="EMBL" id="MUIE01000177">
    <property type="protein sequence ID" value="OQX35245.1"/>
    <property type="molecule type" value="Genomic_DNA"/>
</dbReference>
<proteinExistence type="predicted"/>
<sequence>MIIMRRLILAFVAIGLMAGGSVFAKAPDKVTPAAAKEKGCLSCHEGIEDIRDTASPMMAMIQAKGAPHGDAAGCVVCHGGNPQGLTKDEAHKGSPAALKNEGGPQLFYPDPGSVWIAENSCGQSGCHSGYAYRVERSLMNTEAGKIQGNLHTWGIDEVQNHKVPWGNYDVADTDGSVPQVGTDEYKAYMKEMMAAHKDQFPTELKMVPLPSVEEIEKDPKLAGFTYQRQECQRCHVAING</sequence>
<feature type="non-terminal residue" evidence="2">
    <location>
        <position position="240"/>
    </location>
</feature>
<dbReference type="Gene3D" id="1.10.1130.10">
    <property type="entry name" value="Flavocytochrome C3, Chain A"/>
    <property type="match status" value="1"/>
</dbReference>
<reference evidence="2" key="1">
    <citation type="submission" date="2017-02" db="EMBL/GenBank/DDBJ databases">
        <title>Novel co-symbiosis in the unique lucinid bivalve Phacoides pectinatus.</title>
        <authorList>
            <person name="Lim S.J."/>
            <person name="Davis B.G."/>
            <person name="Gill D.E."/>
            <person name="Engel A.S."/>
            <person name="Anderson L.C."/>
            <person name="Campbell B.J."/>
        </authorList>
    </citation>
    <scope>NUCLEOTIDE SEQUENCE [LARGE SCALE GENOMIC DNA]</scope>
    <source>
        <strain evidence="2">LUC13016_P6</strain>
    </source>
</reference>
<dbReference type="Proteomes" id="UP000243361">
    <property type="component" value="Unassembled WGS sequence"/>
</dbReference>
<evidence type="ECO:0000313" key="3">
    <source>
        <dbReference type="Proteomes" id="UP000243361"/>
    </source>
</evidence>
<accession>A0A657PJL3</accession>
<keyword evidence="3" id="KW-1185">Reference proteome</keyword>
<dbReference type="SUPFAM" id="SSF48695">
    <property type="entry name" value="Multiheme cytochromes"/>
    <property type="match status" value="1"/>
</dbReference>
<evidence type="ECO:0000313" key="2">
    <source>
        <dbReference type="EMBL" id="OQX35245.1"/>
    </source>
</evidence>
<gene>
    <name evidence="2" type="ORF">B0D84_02585</name>
</gene>
<protein>
    <submittedName>
        <fullName evidence="2">Cytochrome C</fullName>
    </submittedName>
</protein>